<sequence>MRDERLTLLGQTPEDLPAISALLQDATLRAEDLAFDKRGRRLVLLVNRYRWEATAPSRVRSALRIETVEAVQRQNWPRTPDAVLDLLSLTRDADHVILTFAGGPALRARTEVLEVILEDIAAPWPTRLQPKHD</sequence>
<dbReference type="AlphaFoldDB" id="A0A917E9J9"/>
<gene>
    <name evidence="1" type="ORF">GCM10011529_24910</name>
</gene>
<comment type="caution">
    <text evidence="1">The sequence shown here is derived from an EMBL/GenBank/DDBJ whole genome shotgun (WGS) entry which is preliminary data.</text>
</comment>
<reference evidence="1" key="1">
    <citation type="journal article" date="2014" name="Int. J. Syst. Evol. Microbiol.">
        <title>Complete genome sequence of Corynebacterium casei LMG S-19264T (=DSM 44701T), isolated from a smear-ripened cheese.</title>
        <authorList>
            <consortium name="US DOE Joint Genome Institute (JGI-PGF)"/>
            <person name="Walter F."/>
            <person name="Albersmeier A."/>
            <person name="Kalinowski J."/>
            <person name="Ruckert C."/>
        </authorList>
    </citation>
    <scope>NUCLEOTIDE SEQUENCE</scope>
    <source>
        <strain evidence="1">CGMCC 1.15519</strain>
    </source>
</reference>
<reference evidence="1" key="2">
    <citation type="submission" date="2020-09" db="EMBL/GenBank/DDBJ databases">
        <authorList>
            <person name="Sun Q."/>
            <person name="Zhou Y."/>
        </authorList>
    </citation>
    <scope>NUCLEOTIDE SEQUENCE</scope>
    <source>
        <strain evidence="1">CGMCC 1.15519</strain>
    </source>
</reference>
<name>A0A917E9J9_9SPHN</name>
<dbReference type="RefSeq" id="WP_188763290.1">
    <property type="nucleotide sequence ID" value="NZ_BMJM01000009.1"/>
</dbReference>
<dbReference type="EMBL" id="BMJM01000009">
    <property type="protein sequence ID" value="GGE17400.1"/>
    <property type="molecule type" value="Genomic_DNA"/>
</dbReference>
<evidence type="ECO:0000313" key="1">
    <source>
        <dbReference type="EMBL" id="GGE17400.1"/>
    </source>
</evidence>
<proteinExistence type="predicted"/>
<organism evidence="1 2">
    <name type="scientific">Sandarakinorhabdus glacialis</name>
    <dbReference type="NCBI Taxonomy" id="1614636"/>
    <lineage>
        <taxon>Bacteria</taxon>
        <taxon>Pseudomonadati</taxon>
        <taxon>Pseudomonadota</taxon>
        <taxon>Alphaproteobacteria</taxon>
        <taxon>Sphingomonadales</taxon>
        <taxon>Sphingosinicellaceae</taxon>
        <taxon>Sandarakinorhabdus</taxon>
    </lineage>
</organism>
<dbReference type="Proteomes" id="UP000635071">
    <property type="component" value="Unassembled WGS sequence"/>
</dbReference>
<keyword evidence="2" id="KW-1185">Reference proteome</keyword>
<evidence type="ECO:0008006" key="3">
    <source>
        <dbReference type="Google" id="ProtNLM"/>
    </source>
</evidence>
<protein>
    <recommendedName>
        <fullName evidence="3">DUF2948 family protein</fullName>
    </recommendedName>
</protein>
<dbReference type="Pfam" id="PF11164">
    <property type="entry name" value="DUF2948"/>
    <property type="match status" value="1"/>
</dbReference>
<accession>A0A917E9J9</accession>
<dbReference type="InterPro" id="IPR021335">
    <property type="entry name" value="DUF2948"/>
</dbReference>
<evidence type="ECO:0000313" key="2">
    <source>
        <dbReference type="Proteomes" id="UP000635071"/>
    </source>
</evidence>